<dbReference type="PROSITE" id="PS00107">
    <property type="entry name" value="PROTEIN_KINASE_ATP"/>
    <property type="match status" value="1"/>
</dbReference>
<accession>A0A7R9KYG2</accession>
<keyword evidence="11" id="KW-1185">Reference proteome</keyword>
<feature type="domain" description="Protein kinase" evidence="9">
    <location>
        <begin position="198"/>
        <end position="427"/>
    </location>
</feature>
<keyword evidence="1" id="KW-0808">Transferase</keyword>
<dbReference type="Proteomes" id="UP000759131">
    <property type="component" value="Unassembled WGS sequence"/>
</dbReference>
<keyword evidence="8" id="KW-0723">Serine/threonine-protein kinase</keyword>
<dbReference type="SMART" id="SM00220">
    <property type="entry name" value="S_TKc"/>
    <property type="match status" value="1"/>
</dbReference>
<gene>
    <name evidence="10" type="ORF">OSB1V03_LOCUS12136</name>
</gene>
<dbReference type="InterPro" id="IPR000719">
    <property type="entry name" value="Prot_kinase_dom"/>
</dbReference>
<name>A0A7R9KYG2_9ACAR</name>
<protein>
    <recommendedName>
        <fullName evidence="9">Protein kinase domain-containing protein</fullName>
    </recommendedName>
</protein>
<dbReference type="PANTHER" id="PTHR11042">
    <property type="entry name" value="EUKARYOTIC TRANSLATION INITIATION FACTOR 2-ALPHA KINASE EIF2-ALPHA KINASE -RELATED"/>
    <property type="match status" value="1"/>
</dbReference>
<dbReference type="EMBL" id="OC864471">
    <property type="protein sequence ID" value="CAD7631727.1"/>
    <property type="molecule type" value="Genomic_DNA"/>
</dbReference>
<dbReference type="EMBL" id="CAJPIZ010009896">
    <property type="protein sequence ID" value="CAG2112157.1"/>
    <property type="molecule type" value="Genomic_DNA"/>
</dbReference>
<keyword evidence="4 7" id="KW-0067">ATP-binding</keyword>
<dbReference type="Gene3D" id="3.40.50.2000">
    <property type="entry name" value="Glycogen Phosphorylase B"/>
    <property type="match status" value="1"/>
</dbReference>
<reference evidence="10" key="1">
    <citation type="submission" date="2020-11" db="EMBL/GenBank/DDBJ databases">
        <authorList>
            <person name="Tran Van P."/>
        </authorList>
    </citation>
    <scope>NUCLEOTIDE SEQUENCE</scope>
</reference>
<dbReference type="InterPro" id="IPR017441">
    <property type="entry name" value="Protein_kinase_ATP_BS"/>
</dbReference>
<evidence type="ECO:0000256" key="2">
    <source>
        <dbReference type="ARBA" id="ARBA00022741"/>
    </source>
</evidence>
<dbReference type="PROSITE" id="PS50012">
    <property type="entry name" value="RCC1_3"/>
    <property type="match status" value="1"/>
</dbReference>
<evidence type="ECO:0000313" key="10">
    <source>
        <dbReference type="EMBL" id="CAD7631727.1"/>
    </source>
</evidence>
<evidence type="ECO:0000259" key="9">
    <source>
        <dbReference type="PROSITE" id="PS50011"/>
    </source>
</evidence>
<evidence type="ECO:0000256" key="6">
    <source>
        <dbReference type="PROSITE-ProRule" id="PRU00235"/>
    </source>
</evidence>
<dbReference type="SUPFAM" id="SSF50985">
    <property type="entry name" value="RCC1/BLIP-II"/>
    <property type="match status" value="1"/>
</dbReference>
<evidence type="ECO:0000313" key="11">
    <source>
        <dbReference type="Proteomes" id="UP000759131"/>
    </source>
</evidence>
<dbReference type="InterPro" id="IPR000408">
    <property type="entry name" value="Reg_chr_condens"/>
</dbReference>
<evidence type="ECO:0000256" key="1">
    <source>
        <dbReference type="ARBA" id="ARBA00022679"/>
    </source>
</evidence>
<evidence type="ECO:0000256" key="7">
    <source>
        <dbReference type="PROSITE-ProRule" id="PRU10141"/>
    </source>
</evidence>
<proteinExistence type="inferred from homology"/>
<dbReference type="SUPFAM" id="SSF53756">
    <property type="entry name" value="UDP-Glycosyltransferase/glycogen phosphorylase"/>
    <property type="match status" value="1"/>
</dbReference>
<dbReference type="PROSITE" id="PS50011">
    <property type="entry name" value="PROTEIN_KINASE_DOM"/>
    <property type="match status" value="1"/>
</dbReference>
<dbReference type="GO" id="GO:0005524">
    <property type="term" value="F:ATP binding"/>
    <property type="evidence" value="ECO:0007669"/>
    <property type="project" value="UniProtKB-UniRule"/>
</dbReference>
<evidence type="ECO:0000256" key="8">
    <source>
        <dbReference type="RuleBase" id="RU000304"/>
    </source>
</evidence>
<feature type="binding site" evidence="7">
    <location>
        <position position="228"/>
    </location>
    <ligand>
        <name>ATP</name>
        <dbReference type="ChEBI" id="CHEBI:30616"/>
    </ligand>
</feature>
<keyword evidence="2 7" id="KW-0547">Nucleotide-binding</keyword>
<dbReference type="InterPro" id="IPR009091">
    <property type="entry name" value="RCC1/BLIP-II"/>
</dbReference>
<dbReference type="InterPro" id="IPR008271">
    <property type="entry name" value="Ser/Thr_kinase_AS"/>
</dbReference>
<organism evidence="10">
    <name type="scientific">Medioppia subpectinata</name>
    <dbReference type="NCBI Taxonomy" id="1979941"/>
    <lineage>
        <taxon>Eukaryota</taxon>
        <taxon>Metazoa</taxon>
        <taxon>Ecdysozoa</taxon>
        <taxon>Arthropoda</taxon>
        <taxon>Chelicerata</taxon>
        <taxon>Arachnida</taxon>
        <taxon>Acari</taxon>
        <taxon>Acariformes</taxon>
        <taxon>Sarcoptiformes</taxon>
        <taxon>Oribatida</taxon>
        <taxon>Brachypylina</taxon>
        <taxon>Oppioidea</taxon>
        <taxon>Oppiidae</taxon>
        <taxon>Medioppia</taxon>
    </lineage>
</organism>
<comment type="similarity">
    <text evidence="5">Belongs to the protein kinase superfamily. Ser/Thr protein kinase family. GCN2 subfamily.</text>
</comment>
<dbReference type="OrthoDB" id="248923at2759"/>
<dbReference type="InterPro" id="IPR011009">
    <property type="entry name" value="Kinase-like_dom_sf"/>
</dbReference>
<dbReference type="GO" id="GO:0005737">
    <property type="term" value="C:cytoplasm"/>
    <property type="evidence" value="ECO:0007669"/>
    <property type="project" value="TreeGrafter"/>
</dbReference>
<dbReference type="Gene3D" id="1.10.510.10">
    <property type="entry name" value="Transferase(Phosphotransferase) domain 1"/>
    <property type="match status" value="1"/>
</dbReference>
<keyword evidence="3" id="KW-0418">Kinase</keyword>
<dbReference type="AlphaFoldDB" id="A0A7R9KYG2"/>
<feature type="repeat" description="RCC1" evidence="6">
    <location>
        <begin position="114"/>
        <end position="165"/>
    </location>
</feature>
<dbReference type="GO" id="GO:0005634">
    <property type="term" value="C:nucleus"/>
    <property type="evidence" value="ECO:0007669"/>
    <property type="project" value="TreeGrafter"/>
</dbReference>
<dbReference type="SUPFAM" id="SSF56112">
    <property type="entry name" value="Protein kinase-like (PK-like)"/>
    <property type="match status" value="1"/>
</dbReference>
<dbReference type="InterPro" id="IPR050339">
    <property type="entry name" value="CC_SR_Kinase"/>
</dbReference>
<dbReference type="Pfam" id="PF00415">
    <property type="entry name" value="RCC1"/>
    <property type="match status" value="1"/>
</dbReference>
<evidence type="ECO:0000256" key="3">
    <source>
        <dbReference type="ARBA" id="ARBA00022777"/>
    </source>
</evidence>
<sequence length="427" mass="49997">MALRVLFVPIFNVGHMNPSIGIAEHMIAAGHRVLFTVNEHWLGRLNPYGIEEVVLADYEVPFRRAVNTEYVSRQEFKICNEICDNLRQEIKLFHVINDYYYQERQNVLFVTTDDRVYGLGSNSYGVLGLGHNRPIHTPEEVPQLSHQNIQQFFFEKEFVLALNRDQQIYGWRLNKRPNGNTYNKPHKILLKTNNIEMYEILEKLGSGSFGHVFKVNDRHNGDKYAVKKCPLNGLDEKQKQNVLNETQNLIKLRSEYIIQYYYSWIECNCLYILMDCLAGNLTQFLDNKKPLFGEIISEFEYYISYEIFKQLVESVEYLHKNHIIHRDLKPDNVLIDNNDRYNRYIKLCDFGLSKSVDVLSDGYKQSSVKHTKDVGDIEYQAPEAQTTEYNHLIDVYSLALIGAKIFSFNSSNSEIEKNTKNRKYIKL</sequence>
<dbReference type="Pfam" id="PF00069">
    <property type="entry name" value="Pkinase"/>
    <property type="match status" value="1"/>
</dbReference>
<dbReference type="PROSITE" id="PS00108">
    <property type="entry name" value="PROTEIN_KINASE_ST"/>
    <property type="match status" value="1"/>
</dbReference>
<evidence type="ECO:0000256" key="5">
    <source>
        <dbReference type="ARBA" id="ARBA00037982"/>
    </source>
</evidence>
<dbReference type="Gene3D" id="2.130.10.30">
    <property type="entry name" value="Regulator of chromosome condensation 1/beta-lactamase-inhibitor protein II"/>
    <property type="match status" value="1"/>
</dbReference>
<evidence type="ECO:0000256" key="4">
    <source>
        <dbReference type="ARBA" id="ARBA00022840"/>
    </source>
</evidence>
<dbReference type="GO" id="GO:0004674">
    <property type="term" value="F:protein serine/threonine kinase activity"/>
    <property type="evidence" value="ECO:0007669"/>
    <property type="project" value="UniProtKB-KW"/>
</dbReference>